<evidence type="ECO:0000313" key="2">
    <source>
        <dbReference type="EMBL" id="GFO26095.1"/>
    </source>
</evidence>
<dbReference type="PROSITE" id="PS51257">
    <property type="entry name" value="PROKAR_LIPOPROTEIN"/>
    <property type="match status" value="1"/>
</dbReference>
<accession>A0AAV4C0A5</accession>
<comment type="caution">
    <text evidence="2">The sequence shown here is derived from an EMBL/GenBank/DDBJ whole genome shotgun (WGS) entry which is preliminary data.</text>
</comment>
<reference evidence="2 3" key="1">
    <citation type="journal article" date="2021" name="Elife">
        <title>Chloroplast acquisition without the gene transfer in kleptoplastic sea slugs, Plakobranchus ocellatus.</title>
        <authorList>
            <person name="Maeda T."/>
            <person name="Takahashi S."/>
            <person name="Yoshida T."/>
            <person name="Shimamura S."/>
            <person name="Takaki Y."/>
            <person name="Nagai Y."/>
            <person name="Toyoda A."/>
            <person name="Suzuki Y."/>
            <person name="Arimoto A."/>
            <person name="Ishii H."/>
            <person name="Satoh N."/>
            <person name="Nishiyama T."/>
            <person name="Hasebe M."/>
            <person name="Maruyama T."/>
            <person name="Minagawa J."/>
            <person name="Obokata J."/>
            <person name="Shigenobu S."/>
        </authorList>
    </citation>
    <scope>NUCLEOTIDE SEQUENCE [LARGE SCALE GENOMIC DNA]</scope>
</reference>
<proteinExistence type="predicted"/>
<dbReference type="EMBL" id="BLXT01005793">
    <property type="protein sequence ID" value="GFO26095.1"/>
    <property type="molecule type" value="Genomic_DNA"/>
</dbReference>
<dbReference type="Proteomes" id="UP000735302">
    <property type="component" value="Unassembled WGS sequence"/>
</dbReference>
<dbReference type="AlphaFoldDB" id="A0AAV4C0A5"/>
<protein>
    <recommendedName>
        <fullName evidence="4">DOMON domain-containing protein</fullName>
    </recommendedName>
</protein>
<organism evidence="2 3">
    <name type="scientific">Plakobranchus ocellatus</name>
    <dbReference type="NCBI Taxonomy" id="259542"/>
    <lineage>
        <taxon>Eukaryota</taxon>
        <taxon>Metazoa</taxon>
        <taxon>Spiralia</taxon>
        <taxon>Lophotrochozoa</taxon>
        <taxon>Mollusca</taxon>
        <taxon>Gastropoda</taxon>
        <taxon>Heterobranchia</taxon>
        <taxon>Euthyneura</taxon>
        <taxon>Panpulmonata</taxon>
        <taxon>Sacoglossa</taxon>
        <taxon>Placobranchoidea</taxon>
        <taxon>Plakobranchidae</taxon>
        <taxon>Plakobranchus</taxon>
    </lineage>
</organism>
<gene>
    <name evidence="2" type="ORF">PoB_005260000</name>
</gene>
<evidence type="ECO:0008006" key="4">
    <source>
        <dbReference type="Google" id="ProtNLM"/>
    </source>
</evidence>
<sequence>MKTIIFAAITFLLGCHAVCGDVCYEMQSESHFYLTLAMEDFYVASDFSEGKVLIVFGSDPAGDHWSIVDLNNNKTYINTVEKGCRYQFYSPGSNELFEQCLPVDAVPVESGSLIDFYYMTRVGGFSWLVGVTPVDGTTFYKRSVSRFTLTNVVPLEVGILYDYSQGISDPTVFNKDLSGCVEAPFES</sequence>
<name>A0AAV4C0A5_9GAST</name>
<evidence type="ECO:0000256" key="1">
    <source>
        <dbReference type="SAM" id="SignalP"/>
    </source>
</evidence>
<keyword evidence="1" id="KW-0732">Signal</keyword>
<feature type="chain" id="PRO_5043584958" description="DOMON domain-containing protein" evidence="1">
    <location>
        <begin position="21"/>
        <end position="187"/>
    </location>
</feature>
<keyword evidence="3" id="KW-1185">Reference proteome</keyword>
<evidence type="ECO:0000313" key="3">
    <source>
        <dbReference type="Proteomes" id="UP000735302"/>
    </source>
</evidence>
<feature type="signal peptide" evidence="1">
    <location>
        <begin position="1"/>
        <end position="20"/>
    </location>
</feature>